<keyword evidence="3" id="KW-1185">Reference proteome</keyword>
<accession>A0A0U4F2R3</accession>
<gene>
    <name evidence="2" type="ORF">AOX59_04135</name>
</gene>
<dbReference type="Proteomes" id="UP000050331">
    <property type="component" value="Chromosome"/>
</dbReference>
<dbReference type="EMBL" id="CP013862">
    <property type="protein sequence ID" value="ALX47862.1"/>
    <property type="molecule type" value="Genomic_DNA"/>
</dbReference>
<dbReference type="AlphaFoldDB" id="A0A0U4F2R3"/>
<feature type="region of interest" description="Disordered" evidence="1">
    <location>
        <begin position="187"/>
        <end position="230"/>
    </location>
</feature>
<sequence length="482" mass="56874">MSKGKSIRLYNVFREVGSEYHLSVDELYLYSVLRRLINYSSETLVTIDLLDKYTRQYSDIQFHSRKGESRPIIKNLLLSLIEKGVIETDESLTSKSNQLFKITFSEMSKLGGYESIHFSKFDSVTDKTMFYIYFVVASWKGNGVFLSSYNRWAEILDMTPTTAKKYVDSAVDKEVIYCNVGDYSDGEIRSGQKTRNPNQYSIYPFEEEEKSNMQRKQDKEEKSTPVTIGDDWGESSKYPFDTGNWVNKNNLDVDDYVIYIERKRKDDHVSKDFVAECDKKRKRIMNGNDKFKHIDKKNMELAKDKIVEREQQKKEDLAEQQKQTKIDKIKDGQIVVVRDNEDVYLDSINDVQINDELYRVQVMDSPFDGDSDYLSEHSIFNIVTKENQDYEVYHSYSDDVLSQLLDKFREVYSNYDEFDVYNIGLELEKFRNELLETYNENKEYDEVWEEDIISLDDGRNITLQQRINEYESKVKRIDLTQS</sequence>
<name>A0A0U4F2R3_9BACI</name>
<evidence type="ECO:0000256" key="1">
    <source>
        <dbReference type="SAM" id="MobiDB-lite"/>
    </source>
</evidence>
<feature type="compositionally biased region" description="Basic and acidic residues" evidence="1">
    <location>
        <begin position="210"/>
        <end position="223"/>
    </location>
</feature>
<dbReference type="OrthoDB" id="2973743at2"/>
<dbReference type="STRING" id="1472767.AOX59_04135"/>
<evidence type="ECO:0000313" key="3">
    <source>
        <dbReference type="Proteomes" id="UP000050331"/>
    </source>
</evidence>
<evidence type="ECO:0000313" key="2">
    <source>
        <dbReference type="EMBL" id="ALX47862.1"/>
    </source>
</evidence>
<organism evidence="2 3">
    <name type="scientific">Lentibacillus amyloliquefaciens</name>
    <dbReference type="NCBI Taxonomy" id="1472767"/>
    <lineage>
        <taxon>Bacteria</taxon>
        <taxon>Bacillati</taxon>
        <taxon>Bacillota</taxon>
        <taxon>Bacilli</taxon>
        <taxon>Bacillales</taxon>
        <taxon>Bacillaceae</taxon>
        <taxon>Lentibacillus</taxon>
    </lineage>
</organism>
<proteinExistence type="predicted"/>
<dbReference type="RefSeq" id="WP_068442242.1">
    <property type="nucleotide sequence ID" value="NZ_CP013862.1"/>
</dbReference>
<reference evidence="2 3" key="1">
    <citation type="submission" date="2016-01" db="EMBL/GenBank/DDBJ databases">
        <title>Complete genome sequence of strain Lentibacillus amyloliquefaciens LAM0015T isolated from saline sediment.</title>
        <authorList>
            <person name="Wang J.-L."/>
            <person name="He M.-X."/>
        </authorList>
    </citation>
    <scope>NUCLEOTIDE SEQUENCE [LARGE SCALE GENOMIC DNA]</scope>
    <source>
        <strain evidence="2 3">LAM0015</strain>
    </source>
</reference>
<dbReference type="KEGG" id="lao:AOX59_04135"/>
<feature type="compositionally biased region" description="Polar residues" evidence="1">
    <location>
        <begin position="191"/>
        <end position="201"/>
    </location>
</feature>
<protein>
    <submittedName>
        <fullName evidence="2">Uncharacterized protein</fullName>
    </submittedName>
</protein>